<dbReference type="AlphaFoldDB" id="A0A915KU01"/>
<evidence type="ECO:0000313" key="1">
    <source>
        <dbReference type="Proteomes" id="UP000887565"/>
    </source>
</evidence>
<proteinExistence type="predicted"/>
<dbReference type="Proteomes" id="UP000887565">
    <property type="component" value="Unplaced"/>
</dbReference>
<reference evidence="2" key="1">
    <citation type="submission" date="2022-11" db="UniProtKB">
        <authorList>
            <consortium name="WormBaseParasite"/>
        </authorList>
    </citation>
    <scope>IDENTIFICATION</scope>
</reference>
<protein>
    <submittedName>
        <fullName evidence="2">Uncharacterized protein</fullName>
    </submittedName>
</protein>
<keyword evidence="1" id="KW-1185">Reference proteome</keyword>
<name>A0A915KU01_ROMCU</name>
<dbReference type="WBParaSite" id="nRc.2.0.1.t41946-RA">
    <property type="protein sequence ID" value="nRc.2.0.1.t41946-RA"/>
    <property type="gene ID" value="nRc.2.0.1.g41946"/>
</dbReference>
<organism evidence="1 2">
    <name type="scientific">Romanomermis culicivorax</name>
    <name type="common">Nematode worm</name>
    <dbReference type="NCBI Taxonomy" id="13658"/>
    <lineage>
        <taxon>Eukaryota</taxon>
        <taxon>Metazoa</taxon>
        <taxon>Ecdysozoa</taxon>
        <taxon>Nematoda</taxon>
        <taxon>Enoplea</taxon>
        <taxon>Dorylaimia</taxon>
        <taxon>Mermithida</taxon>
        <taxon>Mermithoidea</taxon>
        <taxon>Mermithidae</taxon>
        <taxon>Romanomermis</taxon>
    </lineage>
</organism>
<accession>A0A915KU01</accession>
<sequence length="84" mass="9402">MPPGTTLSCYISPHAPYGAVWRLMSGRYTSRHTAPDGCFDNVKIFHMGFYPKEEHICSVVNNSILEQESPVLKLHRAVLLGTVQ</sequence>
<evidence type="ECO:0000313" key="2">
    <source>
        <dbReference type="WBParaSite" id="nRc.2.0.1.t41946-RA"/>
    </source>
</evidence>